<comment type="caution">
    <text evidence="3">The sequence shown here is derived from an EMBL/GenBank/DDBJ whole genome shotgun (WGS) entry which is preliminary data.</text>
</comment>
<dbReference type="Proteomes" id="UP001200741">
    <property type="component" value="Unassembled WGS sequence"/>
</dbReference>
<keyword evidence="1" id="KW-1133">Transmembrane helix</keyword>
<accession>A0ABS8XNZ2</accession>
<keyword evidence="1" id="KW-0812">Transmembrane</keyword>
<evidence type="ECO:0000256" key="1">
    <source>
        <dbReference type="SAM" id="Phobius"/>
    </source>
</evidence>
<dbReference type="InterPro" id="IPR003675">
    <property type="entry name" value="Rce1/LyrA-like_dom"/>
</dbReference>
<gene>
    <name evidence="3" type="ORF">LXT13_08475</name>
</gene>
<dbReference type="EMBL" id="JAJTWU010000003">
    <property type="protein sequence ID" value="MCE4554479.1"/>
    <property type="molecule type" value="Genomic_DNA"/>
</dbReference>
<evidence type="ECO:0000313" key="4">
    <source>
        <dbReference type="Proteomes" id="UP001200741"/>
    </source>
</evidence>
<reference evidence="3 4" key="1">
    <citation type="submission" date="2021-12" db="EMBL/GenBank/DDBJ databases">
        <title>Genome seq of P8.</title>
        <authorList>
            <person name="Seo T."/>
        </authorList>
    </citation>
    <scope>NUCLEOTIDE SEQUENCE [LARGE SCALE GENOMIC DNA]</scope>
    <source>
        <strain evidence="3 4">P8</strain>
    </source>
</reference>
<evidence type="ECO:0000313" key="3">
    <source>
        <dbReference type="EMBL" id="MCE4554479.1"/>
    </source>
</evidence>
<organism evidence="3 4">
    <name type="scientific">Pelomonas cellulosilytica</name>
    <dbReference type="NCBI Taxonomy" id="2906762"/>
    <lineage>
        <taxon>Bacteria</taxon>
        <taxon>Pseudomonadati</taxon>
        <taxon>Pseudomonadota</taxon>
        <taxon>Betaproteobacteria</taxon>
        <taxon>Burkholderiales</taxon>
        <taxon>Sphaerotilaceae</taxon>
        <taxon>Roseateles</taxon>
    </lineage>
</organism>
<dbReference type="PANTHER" id="PTHR35797:SF1">
    <property type="entry name" value="PROTEASE"/>
    <property type="match status" value="1"/>
</dbReference>
<feature type="transmembrane region" description="Helical" evidence="1">
    <location>
        <begin position="246"/>
        <end position="263"/>
    </location>
</feature>
<feature type="transmembrane region" description="Helical" evidence="1">
    <location>
        <begin position="92"/>
        <end position="112"/>
    </location>
</feature>
<protein>
    <submittedName>
        <fullName evidence="3">CPBP family intramembrane metalloprotease</fullName>
    </submittedName>
</protein>
<feature type="transmembrane region" description="Helical" evidence="1">
    <location>
        <begin position="200"/>
        <end position="219"/>
    </location>
</feature>
<dbReference type="InterPro" id="IPR042150">
    <property type="entry name" value="MmRce1-like"/>
</dbReference>
<keyword evidence="1" id="KW-0472">Membrane</keyword>
<feature type="domain" description="CAAX prenyl protease 2/Lysostaphin resistance protein A-like" evidence="2">
    <location>
        <begin position="134"/>
        <end position="237"/>
    </location>
</feature>
<feature type="transmembrane region" description="Helical" evidence="1">
    <location>
        <begin position="132"/>
        <end position="148"/>
    </location>
</feature>
<feature type="transmembrane region" description="Helical" evidence="1">
    <location>
        <begin position="20"/>
        <end position="42"/>
    </location>
</feature>
<dbReference type="PANTHER" id="PTHR35797">
    <property type="entry name" value="PROTEASE-RELATED"/>
    <property type="match status" value="1"/>
</dbReference>
<evidence type="ECO:0000259" key="2">
    <source>
        <dbReference type="Pfam" id="PF02517"/>
    </source>
</evidence>
<sequence length="268" mass="28499">MGAPHVLFAAWIRRHPLRAYVLLAGALSWNYWLALLALGWRVAPGSDATHLPGLAGPAVAALLVTACAEGEAGWRALWQRCRRWPSPPGRTLVLALSPLIAGAAVFAARALVTGQLPAWAQFKAYPGLPADGSWPAVVLVALLLNGFGEELGWRGFLLRRLAASQGPRRAALIVAGVWALWHLPLFWLHAGMAAMVGPMLLGWAGGLVAGSLLLGWLFLATDSVLVVAVWHTAFNFMVATPPGHGAVAIVLNAAVVVAAVRVWRAWPR</sequence>
<dbReference type="RefSeq" id="WP_233371418.1">
    <property type="nucleotide sequence ID" value="NZ_JAJTWU010000003.1"/>
</dbReference>
<keyword evidence="4" id="KW-1185">Reference proteome</keyword>
<keyword evidence="3" id="KW-0378">Hydrolase</keyword>
<name>A0ABS8XNZ2_9BURK</name>
<keyword evidence="3" id="KW-0645">Protease</keyword>
<dbReference type="Pfam" id="PF02517">
    <property type="entry name" value="Rce1-like"/>
    <property type="match status" value="1"/>
</dbReference>
<keyword evidence="3" id="KW-0482">Metalloprotease</keyword>
<dbReference type="GO" id="GO:0008237">
    <property type="term" value="F:metallopeptidase activity"/>
    <property type="evidence" value="ECO:0007669"/>
    <property type="project" value="UniProtKB-KW"/>
</dbReference>
<proteinExistence type="predicted"/>
<feature type="transmembrane region" description="Helical" evidence="1">
    <location>
        <begin position="54"/>
        <end position="72"/>
    </location>
</feature>
<feature type="transmembrane region" description="Helical" evidence="1">
    <location>
        <begin position="169"/>
        <end position="188"/>
    </location>
</feature>